<evidence type="ECO:0000313" key="3">
    <source>
        <dbReference type="Proteomes" id="UP000076078"/>
    </source>
</evidence>
<accession>A0A152A1R9</accession>
<dbReference type="OrthoDB" id="10558274at2759"/>
<sequence length="117" mass="13611">MNSLSRCVIKTRFTETIRYFSSGGGRSKDFFNQSRNENQKQVEEEEDNQLSIEIMNRIKNIRNSSPNIRSTEDSDVYSSERKTNNGKQEVNTIRINGRDVKLDIPRDQVEVVSSKDY</sequence>
<feature type="region of interest" description="Disordered" evidence="1">
    <location>
        <begin position="24"/>
        <end position="49"/>
    </location>
</feature>
<feature type="region of interest" description="Disordered" evidence="1">
    <location>
        <begin position="63"/>
        <end position="92"/>
    </location>
</feature>
<dbReference type="FunCoup" id="A0A152A1R9">
    <property type="interactions" value="738"/>
</dbReference>
<dbReference type="EMBL" id="LODT01000016">
    <property type="protein sequence ID" value="KYR00067.1"/>
    <property type="molecule type" value="Genomic_DNA"/>
</dbReference>
<dbReference type="InParanoid" id="A0A152A1R9"/>
<name>A0A152A1R9_TIELA</name>
<proteinExistence type="predicted"/>
<keyword evidence="3" id="KW-1185">Reference proteome</keyword>
<reference evidence="2 3" key="1">
    <citation type="submission" date="2015-12" db="EMBL/GenBank/DDBJ databases">
        <title>Dictyostelia acquired genes for synthesis and detection of signals that induce cell-type specialization by lateral gene transfer from prokaryotes.</title>
        <authorList>
            <person name="Gloeckner G."/>
            <person name="Schaap P."/>
        </authorList>
    </citation>
    <scope>NUCLEOTIDE SEQUENCE [LARGE SCALE GENOMIC DNA]</scope>
    <source>
        <strain evidence="2 3">TK</strain>
    </source>
</reference>
<evidence type="ECO:0000313" key="2">
    <source>
        <dbReference type="EMBL" id="KYR00067.1"/>
    </source>
</evidence>
<gene>
    <name evidence="2" type="ORF">DLAC_03213</name>
</gene>
<organism evidence="2 3">
    <name type="scientific">Tieghemostelium lacteum</name>
    <name type="common">Slime mold</name>
    <name type="synonym">Dictyostelium lacteum</name>
    <dbReference type="NCBI Taxonomy" id="361077"/>
    <lineage>
        <taxon>Eukaryota</taxon>
        <taxon>Amoebozoa</taxon>
        <taxon>Evosea</taxon>
        <taxon>Eumycetozoa</taxon>
        <taxon>Dictyostelia</taxon>
        <taxon>Dictyosteliales</taxon>
        <taxon>Raperosteliaceae</taxon>
        <taxon>Tieghemostelium</taxon>
    </lineage>
</organism>
<comment type="caution">
    <text evidence="2">The sequence shown here is derived from an EMBL/GenBank/DDBJ whole genome shotgun (WGS) entry which is preliminary data.</text>
</comment>
<evidence type="ECO:0000256" key="1">
    <source>
        <dbReference type="SAM" id="MobiDB-lite"/>
    </source>
</evidence>
<dbReference type="Proteomes" id="UP000076078">
    <property type="component" value="Unassembled WGS sequence"/>
</dbReference>
<dbReference type="AlphaFoldDB" id="A0A152A1R9"/>
<protein>
    <submittedName>
        <fullName evidence="2">Uncharacterized protein</fullName>
    </submittedName>
</protein>